<evidence type="ECO:0000259" key="1">
    <source>
        <dbReference type="Pfam" id="PF00534"/>
    </source>
</evidence>
<dbReference type="SUPFAM" id="SSF53756">
    <property type="entry name" value="UDP-Glycosyltransferase/glycogen phosphorylase"/>
    <property type="match status" value="1"/>
</dbReference>
<name>A0A0F9KW13_9ZZZZ</name>
<sequence>MSKRLGFIGYCNHSGLGTIAASFREHLPLDSQFIIKHPIKDGPDETYDIGIPHTFGDLEPTKDQLHEYLQTCNPDVVVIIETPFNFDFFRAIHTMGKRTVLIPMIDSIAVEKFRPYEEYIDLVLNLTTIGQKLYSERWAHSNICGVHIPYPIDTKYFCPSDTEAEFTFAHSEGWGGAGFRKGTDLVFTAFQQLCHMSKDKPTMWVHGQPGEVQHSQLQKSVTATQQEDLSEAIDLYRKGKVYVAPSRREGLGLPILEAMACGLPVITTDAPPMNEWFPKDYPLLVKVQCQTDLPYGDIPMYTPNAYDLMQKMKYAYENPEEMEQIGEANRIIIQEKFSWDVLRDTYLEFLDR</sequence>
<gene>
    <name evidence="2" type="ORF">LCGC14_1354590</name>
</gene>
<feature type="domain" description="Glycosyl transferase family 1" evidence="1">
    <location>
        <begin position="179"/>
        <end position="277"/>
    </location>
</feature>
<comment type="caution">
    <text evidence="2">The sequence shown here is derived from an EMBL/GenBank/DDBJ whole genome shotgun (WGS) entry which is preliminary data.</text>
</comment>
<dbReference type="Pfam" id="PF00534">
    <property type="entry name" value="Glycos_transf_1"/>
    <property type="match status" value="1"/>
</dbReference>
<protein>
    <recommendedName>
        <fullName evidence="1">Glycosyl transferase family 1 domain-containing protein</fullName>
    </recommendedName>
</protein>
<dbReference type="InterPro" id="IPR001296">
    <property type="entry name" value="Glyco_trans_1"/>
</dbReference>
<evidence type="ECO:0000313" key="2">
    <source>
        <dbReference type="EMBL" id="KKM78976.1"/>
    </source>
</evidence>
<dbReference type="AlphaFoldDB" id="A0A0F9KW13"/>
<dbReference type="PANTHER" id="PTHR46656:SF3">
    <property type="entry name" value="PUTATIVE-RELATED"/>
    <property type="match status" value="1"/>
</dbReference>
<accession>A0A0F9KW13</accession>
<organism evidence="2">
    <name type="scientific">marine sediment metagenome</name>
    <dbReference type="NCBI Taxonomy" id="412755"/>
    <lineage>
        <taxon>unclassified sequences</taxon>
        <taxon>metagenomes</taxon>
        <taxon>ecological metagenomes</taxon>
    </lineage>
</organism>
<proteinExistence type="predicted"/>
<dbReference type="EMBL" id="LAZR01008403">
    <property type="protein sequence ID" value="KKM78976.1"/>
    <property type="molecule type" value="Genomic_DNA"/>
</dbReference>
<dbReference type="GO" id="GO:0016757">
    <property type="term" value="F:glycosyltransferase activity"/>
    <property type="evidence" value="ECO:0007669"/>
    <property type="project" value="InterPro"/>
</dbReference>
<reference evidence="2" key="1">
    <citation type="journal article" date="2015" name="Nature">
        <title>Complex archaea that bridge the gap between prokaryotes and eukaryotes.</title>
        <authorList>
            <person name="Spang A."/>
            <person name="Saw J.H."/>
            <person name="Jorgensen S.L."/>
            <person name="Zaremba-Niedzwiedzka K."/>
            <person name="Martijn J."/>
            <person name="Lind A.E."/>
            <person name="van Eijk R."/>
            <person name="Schleper C."/>
            <person name="Guy L."/>
            <person name="Ettema T.J."/>
        </authorList>
    </citation>
    <scope>NUCLEOTIDE SEQUENCE</scope>
</reference>
<dbReference type="Gene3D" id="3.40.50.2000">
    <property type="entry name" value="Glycogen Phosphorylase B"/>
    <property type="match status" value="1"/>
</dbReference>
<dbReference type="CDD" id="cd03801">
    <property type="entry name" value="GT4_PimA-like"/>
    <property type="match status" value="1"/>
</dbReference>
<dbReference type="PANTHER" id="PTHR46656">
    <property type="entry name" value="PUTATIVE-RELATED"/>
    <property type="match status" value="1"/>
</dbReference>